<dbReference type="AlphaFoldDB" id="A0A1Q9EVM6"/>
<name>A0A1Q9EVM6_SYMMI</name>
<evidence type="ECO:0000313" key="2">
    <source>
        <dbReference type="Proteomes" id="UP000186817"/>
    </source>
</evidence>
<gene>
    <name evidence="1" type="ORF">AK812_SmicGene4771</name>
</gene>
<comment type="caution">
    <text evidence="1">The sequence shown here is derived from an EMBL/GenBank/DDBJ whole genome shotgun (WGS) entry which is preliminary data.</text>
</comment>
<protein>
    <submittedName>
        <fullName evidence="1">Uncharacterized protein</fullName>
    </submittedName>
</protein>
<dbReference type="Proteomes" id="UP000186817">
    <property type="component" value="Unassembled WGS sequence"/>
</dbReference>
<reference evidence="1 2" key="1">
    <citation type="submission" date="2016-02" db="EMBL/GenBank/DDBJ databases">
        <title>Genome analysis of coral dinoflagellate symbionts highlights evolutionary adaptations to a symbiotic lifestyle.</title>
        <authorList>
            <person name="Aranda M."/>
            <person name="Li Y."/>
            <person name="Liew Y.J."/>
            <person name="Baumgarten S."/>
            <person name="Simakov O."/>
            <person name="Wilson M."/>
            <person name="Piel J."/>
            <person name="Ashoor H."/>
            <person name="Bougouffa S."/>
            <person name="Bajic V.B."/>
            <person name="Ryu T."/>
            <person name="Ravasi T."/>
            <person name="Bayer T."/>
            <person name="Micklem G."/>
            <person name="Kim H."/>
            <person name="Bhak J."/>
            <person name="Lajeunesse T.C."/>
            <person name="Voolstra C.R."/>
        </authorList>
    </citation>
    <scope>NUCLEOTIDE SEQUENCE [LARGE SCALE GENOMIC DNA]</scope>
    <source>
        <strain evidence="1 2">CCMP2467</strain>
    </source>
</reference>
<keyword evidence="2" id="KW-1185">Reference proteome</keyword>
<organism evidence="1 2">
    <name type="scientific">Symbiodinium microadriaticum</name>
    <name type="common">Dinoflagellate</name>
    <name type="synonym">Zooxanthella microadriatica</name>
    <dbReference type="NCBI Taxonomy" id="2951"/>
    <lineage>
        <taxon>Eukaryota</taxon>
        <taxon>Sar</taxon>
        <taxon>Alveolata</taxon>
        <taxon>Dinophyceae</taxon>
        <taxon>Suessiales</taxon>
        <taxon>Symbiodiniaceae</taxon>
        <taxon>Symbiodinium</taxon>
    </lineage>
</organism>
<proteinExistence type="predicted"/>
<evidence type="ECO:0000313" key="1">
    <source>
        <dbReference type="EMBL" id="OLQ11435.1"/>
    </source>
</evidence>
<accession>A0A1Q9EVM6</accession>
<dbReference type="EMBL" id="LSRX01000059">
    <property type="protein sequence ID" value="OLQ11435.1"/>
    <property type="molecule type" value="Genomic_DNA"/>
</dbReference>
<dbReference type="OrthoDB" id="407534at2759"/>
<sequence length="238" mass="25900">MVTVKVQWGSGEGFPAMAPTNRRFLKCRLAPSLPWCAILPSRERSSTELPPLFRRFAKNSLSVAPCAPTSHNHPPDFPSTKSASRSYATVGNMNNGCCCPAFVPANSTSTVIPSLTRSASVLSTAVKDIKDAVELLLDPLERAGTGEVDQSPGFVYSQALLAWFCAVRQDAAGAVPLAELVRRIGWALVLSHARLDSLGRFHLREDLRGNTPPEHFELSHVPIWGSISQDIVFQTFCI</sequence>